<evidence type="ECO:0000313" key="7">
    <source>
        <dbReference type="EMBL" id="ASF48573.1"/>
    </source>
</evidence>
<comment type="caution">
    <text evidence="6">Lacks conserved residue(s) required for the propagation of feature annotation.</text>
</comment>
<dbReference type="EMBL" id="CP022129">
    <property type="protein sequence ID" value="ASF48573.1"/>
    <property type="molecule type" value="Genomic_DNA"/>
</dbReference>
<dbReference type="Pfam" id="PF02104">
    <property type="entry name" value="SURF1"/>
    <property type="match status" value="1"/>
</dbReference>
<dbReference type="PANTHER" id="PTHR23427">
    <property type="entry name" value="SURFEIT LOCUS PROTEIN"/>
    <property type="match status" value="1"/>
</dbReference>
<dbReference type="CDD" id="cd06662">
    <property type="entry name" value="SURF1"/>
    <property type="match status" value="1"/>
</dbReference>
<keyword evidence="8" id="KW-1185">Reference proteome</keyword>
<keyword evidence="4 6" id="KW-1133">Transmembrane helix</keyword>
<proteinExistence type="inferred from homology"/>
<evidence type="ECO:0000256" key="4">
    <source>
        <dbReference type="ARBA" id="ARBA00022989"/>
    </source>
</evidence>
<organism evidence="7 8">
    <name type="scientific">Methylovulum psychrotolerans</name>
    <dbReference type="NCBI Taxonomy" id="1704499"/>
    <lineage>
        <taxon>Bacteria</taxon>
        <taxon>Pseudomonadati</taxon>
        <taxon>Pseudomonadota</taxon>
        <taxon>Gammaproteobacteria</taxon>
        <taxon>Methylococcales</taxon>
        <taxon>Methylococcaceae</taxon>
        <taxon>Methylovulum</taxon>
    </lineage>
</organism>
<evidence type="ECO:0000256" key="5">
    <source>
        <dbReference type="ARBA" id="ARBA00023136"/>
    </source>
</evidence>
<evidence type="ECO:0000256" key="1">
    <source>
        <dbReference type="ARBA" id="ARBA00004370"/>
    </source>
</evidence>
<dbReference type="RefSeq" id="WP_088621435.1">
    <property type="nucleotide sequence ID" value="NZ_CP022129.1"/>
</dbReference>
<evidence type="ECO:0000313" key="8">
    <source>
        <dbReference type="Proteomes" id="UP000197019"/>
    </source>
</evidence>
<dbReference type="AlphaFoldDB" id="A0A1Z4C4W9"/>
<keyword evidence="3 6" id="KW-0812">Transmembrane</keyword>
<dbReference type="Proteomes" id="UP000197019">
    <property type="component" value="Chromosome"/>
</dbReference>
<evidence type="ECO:0000256" key="6">
    <source>
        <dbReference type="RuleBase" id="RU363076"/>
    </source>
</evidence>
<evidence type="ECO:0000256" key="2">
    <source>
        <dbReference type="ARBA" id="ARBA00007165"/>
    </source>
</evidence>
<evidence type="ECO:0000256" key="3">
    <source>
        <dbReference type="ARBA" id="ARBA00022692"/>
    </source>
</evidence>
<dbReference type="InterPro" id="IPR002994">
    <property type="entry name" value="Surf1/Shy1"/>
</dbReference>
<dbReference type="OrthoDB" id="9789940at2"/>
<dbReference type="GO" id="GO:0005886">
    <property type="term" value="C:plasma membrane"/>
    <property type="evidence" value="ECO:0007669"/>
    <property type="project" value="UniProtKB-SubCell"/>
</dbReference>
<comment type="subcellular location">
    <subcellularLocation>
        <location evidence="6">Cell membrane</location>
        <topology evidence="6">Multi-pass membrane protein</topology>
    </subcellularLocation>
    <subcellularLocation>
        <location evidence="1">Membrane</location>
    </subcellularLocation>
</comment>
<sequence length="236" mass="26201">MAFKTLPTAAYWLVLPVLLALGNWQLNRADEKQHVLALQAQQANSAELALSASTQDDVQGLRYKKVRLRGHYDVAHQFLLDNQIHAGKAGYFVLTPFVLDDGPKAVLVNRGWLPLTANRSVLPALVFAAVPTAVAGRVNQFPSVGLKLAGAEQPGEGWPSLVQLADSAVLAKKLGYPLFSFQIELDPQAPDGYLRDWHTSTLMLPEQHRAYAWQWFGLAFTLTVLFIVYRLKKQND</sequence>
<name>A0A1Z4C4W9_9GAMM</name>
<gene>
    <name evidence="7" type="ORF">CEK71_00045</name>
</gene>
<keyword evidence="5 6" id="KW-0472">Membrane</keyword>
<dbReference type="InterPro" id="IPR045214">
    <property type="entry name" value="Surf1/Surf4"/>
</dbReference>
<dbReference type="PANTHER" id="PTHR23427:SF2">
    <property type="entry name" value="SURFEIT LOCUS PROTEIN 1"/>
    <property type="match status" value="1"/>
</dbReference>
<protein>
    <recommendedName>
        <fullName evidence="6">SURF1-like protein</fullName>
    </recommendedName>
</protein>
<dbReference type="KEGG" id="mpsy:CEK71_00045"/>
<dbReference type="PROSITE" id="PS50895">
    <property type="entry name" value="SURF1"/>
    <property type="match status" value="1"/>
</dbReference>
<accession>A0A1Z4C4W9</accession>
<keyword evidence="6" id="KW-1003">Cell membrane</keyword>
<comment type="similarity">
    <text evidence="2 6">Belongs to the SURF1 family.</text>
</comment>
<feature type="transmembrane region" description="Helical" evidence="6">
    <location>
        <begin position="212"/>
        <end position="231"/>
    </location>
</feature>
<reference evidence="7 8" key="1">
    <citation type="submission" date="2017-06" db="EMBL/GenBank/DDBJ databases">
        <title>Genome Sequencing of the methanotroph Methylovulum psychrotolerants str. HV10-M2 isolated from a high-altitude environment.</title>
        <authorList>
            <person name="Mateos-Rivera A."/>
        </authorList>
    </citation>
    <scope>NUCLEOTIDE SEQUENCE [LARGE SCALE GENOMIC DNA]</scope>
    <source>
        <strain evidence="7 8">HV10_M2</strain>
    </source>
</reference>